<evidence type="ECO:0000256" key="6">
    <source>
        <dbReference type="ARBA" id="ARBA00022801"/>
    </source>
</evidence>
<dbReference type="Gene3D" id="2.10.109.10">
    <property type="entry name" value="Umud Fragment, subunit A"/>
    <property type="match status" value="1"/>
</dbReference>
<gene>
    <name evidence="11" type="primary">lepB</name>
    <name evidence="11" type="ORF">JJB09_03890</name>
</gene>
<dbReference type="Proteomes" id="UP000633219">
    <property type="component" value="Unassembled WGS sequence"/>
</dbReference>
<dbReference type="GO" id="GO:0006465">
    <property type="term" value="P:signal peptide processing"/>
    <property type="evidence" value="ECO:0007669"/>
    <property type="project" value="InterPro"/>
</dbReference>
<dbReference type="SUPFAM" id="SSF51306">
    <property type="entry name" value="LexA/Signal peptidase"/>
    <property type="match status" value="1"/>
</dbReference>
<name>A0A936YRS3_9HYPH</name>
<dbReference type="PROSITE" id="PS00761">
    <property type="entry name" value="SPASE_I_3"/>
    <property type="match status" value="1"/>
</dbReference>
<keyword evidence="6 8" id="KW-0378">Hydrolase</keyword>
<dbReference type="EMBL" id="JAEQNC010000002">
    <property type="protein sequence ID" value="MBL0371160.1"/>
    <property type="molecule type" value="Genomic_DNA"/>
</dbReference>
<evidence type="ECO:0000256" key="9">
    <source>
        <dbReference type="RuleBase" id="RU362042"/>
    </source>
</evidence>
<dbReference type="InterPro" id="IPR019756">
    <property type="entry name" value="Pept_S26A_signal_pept_1_Ser-AS"/>
</dbReference>
<comment type="subcellular location">
    <subcellularLocation>
        <location evidence="9">Membrane</location>
        <topology evidence="9">Single-pass type II membrane protein</topology>
    </subcellularLocation>
</comment>
<evidence type="ECO:0000259" key="10">
    <source>
        <dbReference type="Pfam" id="PF10502"/>
    </source>
</evidence>
<dbReference type="InterPro" id="IPR019533">
    <property type="entry name" value="Peptidase_S26"/>
</dbReference>
<evidence type="ECO:0000256" key="7">
    <source>
        <dbReference type="PIRSR" id="PIRSR600223-1"/>
    </source>
</evidence>
<dbReference type="InterPro" id="IPR036286">
    <property type="entry name" value="LexA/Signal_pep-like_sf"/>
</dbReference>
<evidence type="ECO:0000313" key="12">
    <source>
        <dbReference type="Proteomes" id="UP000633219"/>
    </source>
</evidence>
<protein>
    <recommendedName>
        <fullName evidence="4 8">Signal peptidase I</fullName>
        <ecNumber evidence="3 8">3.4.21.89</ecNumber>
    </recommendedName>
</protein>
<dbReference type="PANTHER" id="PTHR43390:SF1">
    <property type="entry name" value="CHLOROPLAST PROCESSING PEPTIDASE"/>
    <property type="match status" value="1"/>
</dbReference>
<evidence type="ECO:0000256" key="5">
    <source>
        <dbReference type="ARBA" id="ARBA00022670"/>
    </source>
</evidence>
<evidence type="ECO:0000256" key="2">
    <source>
        <dbReference type="ARBA" id="ARBA00009370"/>
    </source>
</evidence>
<dbReference type="RefSeq" id="WP_201653394.1">
    <property type="nucleotide sequence ID" value="NZ_JAEQNC010000002.1"/>
</dbReference>
<evidence type="ECO:0000256" key="1">
    <source>
        <dbReference type="ARBA" id="ARBA00000677"/>
    </source>
</evidence>
<feature type="transmembrane region" description="Helical" evidence="8">
    <location>
        <begin position="14"/>
        <end position="36"/>
    </location>
</feature>
<comment type="caution">
    <text evidence="11">The sequence shown here is derived from an EMBL/GenBank/DDBJ whole genome shotgun (WGS) entry which is preliminary data.</text>
</comment>
<dbReference type="InterPro" id="IPR019758">
    <property type="entry name" value="Pept_S26A_signal_pept_1_CS"/>
</dbReference>
<dbReference type="PRINTS" id="PR00727">
    <property type="entry name" value="LEADERPTASE"/>
</dbReference>
<feature type="active site" evidence="7">
    <location>
        <position position="46"/>
    </location>
</feature>
<comment type="similarity">
    <text evidence="2 9">Belongs to the peptidase S26 family.</text>
</comment>
<evidence type="ECO:0000256" key="3">
    <source>
        <dbReference type="ARBA" id="ARBA00013208"/>
    </source>
</evidence>
<dbReference type="EC" id="3.4.21.89" evidence="3 8"/>
<dbReference type="GO" id="GO:0009003">
    <property type="term" value="F:signal peptidase activity"/>
    <property type="evidence" value="ECO:0007669"/>
    <property type="project" value="UniProtKB-EC"/>
</dbReference>
<feature type="active site" evidence="7">
    <location>
        <position position="108"/>
    </location>
</feature>
<dbReference type="GO" id="GO:0016020">
    <property type="term" value="C:membrane"/>
    <property type="evidence" value="ECO:0007669"/>
    <property type="project" value="UniProtKB-SubCell"/>
</dbReference>
<sequence>MSVSEQKQPEEKNAFWETIVVLFQAFLLAAVIRTVLLQPFTIPSGSMVPTLLIGDYLLVNKFSYGYSRYSLPVYNPEWFKGRIMGSEPGRGDVVVFRLPKDPSIDYIKRVIGLPGDKIQMIDGVLHINNKPVPRVADGEFNSNDSDTAGVGVQVSIDKYEHVPMYRETLDSGVSYETLDLYPNSEGDNTQVFTVPEKHYFMMGDNRDNSSDSRFSVGYVPEENLVGRASFIIFSLGNDTPFLHIWKWPANLRYERFFKGIK</sequence>
<organism evidence="11 12">
    <name type="scientific">Rhizobium setariae</name>
    <dbReference type="NCBI Taxonomy" id="2801340"/>
    <lineage>
        <taxon>Bacteria</taxon>
        <taxon>Pseudomonadati</taxon>
        <taxon>Pseudomonadota</taxon>
        <taxon>Alphaproteobacteria</taxon>
        <taxon>Hyphomicrobiales</taxon>
        <taxon>Rhizobiaceae</taxon>
        <taxon>Rhizobium/Agrobacterium group</taxon>
        <taxon>Rhizobium</taxon>
    </lineage>
</organism>
<dbReference type="AlphaFoldDB" id="A0A936YRS3"/>
<keyword evidence="8" id="KW-0472">Membrane</keyword>
<accession>A0A936YRS3</accession>
<dbReference type="Pfam" id="PF10502">
    <property type="entry name" value="Peptidase_S26"/>
    <property type="match status" value="1"/>
</dbReference>
<proteinExistence type="inferred from homology"/>
<evidence type="ECO:0000256" key="8">
    <source>
        <dbReference type="RuleBase" id="RU003993"/>
    </source>
</evidence>
<dbReference type="CDD" id="cd06530">
    <property type="entry name" value="S26_SPase_I"/>
    <property type="match status" value="1"/>
</dbReference>
<comment type="catalytic activity">
    <reaction evidence="1 8">
        <text>Cleavage of hydrophobic, N-terminal signal or leader sequences from secreted and periplasmic proteins.</text>
        <dbReference type="EC" id="3.4.21.89"/>
    </reaction>
</comment>
<dbReference type="InterPro" id="IPR000223">
    <property type="entry name" value="Pept_S26A_signal_pept_1"/>
</dbReference>
<dbReference type="InterPro" id="IPR019757">
    <property type="entry name" value="Pept_S26A_signal_pept_1_Lys-AS"/>
</dbReference>
<reference evidence="11" key="1">
    <citation type="submission" date="2021-01" db="EMBL/GenBank/DDBJ databases">
        <title>Rhizobium sp. strain KVB221 16S ribosomal RNA gene Genome sequencing and assembly.</title>
        <authorList>
            <person name="Kang M."/>
        </authorList>
    </citation>
    <scope>NUCLEOTIDE SEQUENCE</scope>
    <source>
        <strain evidence="11">KVB221</strain>
    </source>
</reference>
<dbReference type="PANTHER" id="PTHR43390">
    <property type="entry name" value="SIGNAL PEPTIDASE I"/>
    <property type="match status" value="1"/>
</dbReference>
<keyword evidence="5 8" id="KW-0645">Protease</keyword>
<evidence type="ECO:0000256" key="4">
    <source>
        <dbReference type="ARBA" id="ARBA00019232"/>
    </source>
</evidence>
<dbReference type="PROSITE" id="PS00760">
    <property type="entry name" value="SPASE_I_2"/>
    <property type="match status" value="1"/>
</dbReference>
<keyword evidence="8" id="KW-0812">Transmembrane</keyword>
<evidence type="ECO:0000313" key="11">
    <source>
        <dbReference type="EMBL" id="MBL0371160.1"/>
    </source>
</evidence>
<keyword evidence="12" id="KW-1185">Reference proteome</keyword>
<dbReference type="GO" id="GO:0004252">
    <property type="term" value="F:serine-type endopeptidase activity"/>
    <property type="evidence" value="ECO:0007669"/>
    <property type="project" value="InterPro"/>
</dbReference>
<dbReference type="NCBIfam" id="TIGR02227">
    <property type="entry name" value="sigpep_I_bact"/>
    <property type="match status" value="1"/>
</dbReference>
<dbReference type="PROSITE" id="PS00501">
    <property type="entry name" value="SPASE_I_1"/>
    <property type="match status" value="1"/>
</dbReference>
<keyword evidence="8" id="KW-1133">Transmembrane helix</keyword>
<feature type="domain" description="Peptidase S26" evidence="10">
    <location>
        <begin position="16"/>
        <end position="232"/>
    </location>
</feature>